<evidence type="ECO:0000256" key="2">
    <source>
        <dbReference type="ARBA" id="ARBA00022723"/>
    </source>
</evidence>
<evidence type="ECO:0000313" key="7">
    <source>
        <dbReference type="Proteomes" id="UP000095149"/>
    </source>
</evidence>
<sequence>MGRTFRVYLAGEKVLACKQCGNHLAVSEGVISEVGRYQHVPSSGPGWQNRSHFRGQHGTAWLVQQVVNTYTGDAEDREMSTGRHTVRDVFCRVCHTTLGWKYDYAFEYSQKYKEGKFILEKALFSEKPERRDIGLVPRIEEIPVRDIIAARV</sequence>
<dbReference type="InterPro" id="IPR004910">
    <property type="entry name" value="Yippee/Mis18/Cereblon"/>
</dbReference>
<organism evidence="6 7">
    <name type="scientific">Cryptococcus amylolentus CBS 6273</name>
    <dbReference type="NCBI Taxonomy" id="1296118"/>
    <lineage>
        <taxon>Eukaryota</taxon>
        <taxon>Fungi</taxon>
        <taxon>Dikarya</taxon>
        <taxon>Basidiomycota</taxon>
        <taxon>Agaricomycotina</taxon>
        <taxon>Tremellomycetes</taxon>
        <taxon>Tremellales</taxon>
        <taxon>Cryptococcaceae</taxon>
        <taxon>Cryptococcus</taxon>
    </lineage>
</organism>
<comment type="similarity">
    <text evidence="1 4">Belongs to the yippee family.</text>
</comment>
<accession>A0A1E3JB51</accession>
<proteinExistence type="inferred from homology"/>
<name>A0A1E3JB51_9TREE</name>
<comment type="caution">
    <text evidence="6">The sequence shown here is derived from an EMBL/GenBank/DDBJ whole genome shotgun (WGS) entry which is preliminary data.</text>
</comment>
<keyword evidence="2" id="KW-0479">Metal-binding</keyword>
<evidence type="ECO:0000259" key="5">
    <source>
        <dbReference type="PROSITE" id="PS51792"/>
    </source>
</evidence>
<dbReference type="AlphaFoldDB" id="A0A1E3JB51"/>
<feature type="domain" description="Yippee" evidence="5">
    <location>
        <begin position="13"/>
        <end position="128"/>
    </location>
</feature>
<dbReference type="InterPro" id="IPR039058">
    <property type="entry name" value="Yippee_fam"/>
</dbReference>
<evidence type="ECO:0000256" key="1">
    <source>
        <dbReference type="ARBA" id="ARBA00005613"/>
    </source>
</evidence>
<evidence type="ECO:0000256" key="3">
    <source>
        <dbReference type="ARBA" id="ARBA00022833"/>
    </source>
</evidence>
<evidence type="ECO:0000313" key="6">
    <source>
        <dbReference type="EMBL" id="ODN98074.1"/>
    </source>
</evidence>
<gene>
    <name evidence="6" type="ORF">I350_07716</name>
</gene>
<protein>
    <recommendedName>
        <fullName evidence="4">Protein yippee-like</fullName>
    </recommendedName>
</protein>
<dbReference type="Proteomes" id="UP000095149">
    <property type="component" value="Unassembled WGS sequence"/>
</dbReference>
<dbReference type="GO" id="GO:0046872">
    <property type="term" value="F:metal ion binding"/>
    <property type="evidence" value="ECO:0007669"/>
    <property type="project" value="UniProtKB-KW"/>
</dbReference>
<dbReference type="InterPro" id="IPR034751">
    <property type="entry name" value="Yippee"/>
</dbReference>
<keyword evidence="3" id="KW-0862">Zinc</keyword>
<dbReference type="Pfam" id="PF03226">
    <property type="entry name" value="Yippee-Mis18"/>
    <property type="match status" value="1"/>
</dbReference>
<evidence type="ECO:0000256" key="4">
    <source>
        <dbReference type="RuleBase" id="RU110713"/>
    </source>
</evidence>
<dbReference type="PANTHER" id="PTHR13848">
    <property type="entry name" value="PROTEIN YIPPEE-LIKE CG15309-RELATED"/>
    <property type="match status" value="1"/>
</dbReference>
<dbReference type="OrthoDB" id="6407410at2759"/>
<dbReference type="PROSITE" id="PS51792">
    <property type="entry name" value="YIPPEE"/>
    <property type="match status" value="1"/>
</dbReference>
<reference evidence="6 7" key="1">
    <citation type="submission" date="2016-06" db="EMBL/GenBank/DDBJ databases">
        <title>Evolution of pathogenesis and genome organization in the Tremellales.</title>
        <authorList>
            <person name="Cuomo C."/>
            <person name="Litvintseva A."/>
            <person name="Heitman J."/>
            <person name="Chen Y."/>
            <person name="Sun S."/>
            <person name="Springer D."/>
            <person name="Dromer F."/>
            <person name="Young S."/>
            <person name="Zeng Q."/>
            <person name="Chapman S."/>
            <person name="Gujja S."/>
            <person name="Saif S."/>
            <person name="Birren B."/>
        </authorList>
    </citation>
    <scope>NUCLEOTIDE SEQUENCE [LARGE SCALE GENOMIC DNA]</scope>
    <source>
        <strain evidence="6 7">CBS 6273</strain>
    </source>
</reference>
<dbReference type="EMBL" id="MEKH01000013">
    <property type="protein sequence ID" value="ODN98074.1"/>
    <property type="molecule type" value="Genomic_DNA"/>
</dbReference>